<dbReference type="EMBL" id="CP039964">
    <property type="protein sequence ID" value="QCO54540.1"/>
    <property type="molecule type" value="Genomic_DNA"/>
</dbReference>
<accession>A0A4P8ECE7</accession>
<dbReference type="InterPro" id="IPR027417">
    <property type="entry name" value="P-loop_NTPase"/>
</dbReference>
<dbReference type="PANTHER" id="PTHR10605:SF56">
    <property type="entry name" value="BIFUNCTIONAL HEPARAN SULFATE N-DEACETYLASE_N-SULFOTRANSFERASE"/>
    <property type="match status" value="1"/>
</dbReference>
<evidence type="ECO:0000256" key="1">
    <source>
        <dbReference type="ARBA" id="ARBA00022679"/>
    </source>
</evidence>
<dbReference type="SUPFAM" id="SSF52540">
    <property type="entry name" value="P-loop containing nucleoside triphosphate hydrolases"/>
    <property type="match status" value="1"/>
</dbReference>
<dbReference type="AlphaFoldDB" id="A0A4P8ECE7"/>
<dbReference type="Pfam" id="PF13469">
    <property type="entry name" value="Sulfotransfer_3"/>
    <property type="match status" value="1"/>
</dbReference>
<dbReference type="PANTHER" id="PTHR10605">
    <property type="entry name" value="HEPARAN SULFATE SULFOTRANSFERASE"/>
    <property type="match status" value="1"/>
</dbReference>
<dbReference type="Proteomes" id="UP000298631">
    <property type="component" value="Chromosome"/>
</dbReference>
<dbReference type="Gene3D" id="3.40.50.300">
    <property type="entry name" value="P-loop containing nucleotide triphosphate hydrolases"/>
    <property type="match status" value="1"/>
</dbReference>
<sequence>MKVLEVHEEKTILVCLGATKSGTTWLYHQLRKHPSCKLRGIKEIHYFDIAEGAKSKKLITKNINALKTVKAKIINGNQSIHLIERQKELRGWLNLVINKKDETCSYVDYLLDGMTPCQKLAADITPSYALLPIERLREMVEMSHDVRFLYLMRDPVSRLWSNIRMAAQNGADKKEDQARLASVLLQKVISGEATPSSKRSDYIGAIKKLLGAIPPERLCIMFYEELMTPAGFSSLCNFCDIPVLLPDFSERVHVGIDLEQTSEQNNLMRIHLQEQYEFVENMFERLPAAWQANVM</sequence>
<dbReference type="KEGG" id="pseb:EOK75_01115"/>
<evidence type="ECO:0000313" key="2">
    <source>
        <dbReference type="EMBL" id="QCO54540.1"/>
    </source>
</evidence>
<reference evidence="2 3" key="1">
    <citation type="submission" date="2019-05" db="EMBL/GenBank/DDBJ databases">
        <title>Pseudorhodobacter turbinis sp. nov., isolated from the gut of the Korean turban shell.</title>
        <authorList>
            <person name="Jeong Y.-S."/>
            <person name="Kang W.-R."/>
            <person name="Bae J.-W."/>
        </authorList>
    </citation>
    <scope>NUCLEOTIDE SEQUENCE [LARGE SCALE GENOMIC DNA]</scope>
    <source>
        <strain evidence="2 3">S12M18</strain>
    </source>
</reference>
<dbReference type="InterPro" id="IPR037359">
    <property type="entry name" value="NST/OST"/>
</dbReference>
<organism evidence="2 3">
    <name type="scientific">Pseudorhodobacter turbinis</name>
    <dbReference type="NCBI Taxonomy" id="2500533"/>
    <lineage>
        <taxon>Bacteria</taxon>
        <taxon>Pseudomonadati</taxon>
        <taxon>Pseudomonadota</taxon>
        <taxon>Alphaproteobacteria</taxon>
        <taxon>Rhodobacterales</taxon>
        <taxon>Paracoccaceae</taxon>
        <taxon>Pseudorhodobacter</taxon>
    </lineage>
</organism>
<dbReference type="OrthoDB" id="981508at2"/>
<protein>
    <submittedName>
        <fullName evidence="2">Sulfotransferase</fullName>
    </submittedName>
</protein>
<proteinExistence type="predicted"/>
<dbReference type="GO" id="GO:0008146">
    <property type="term" value="F:sulfotransferase activity"/>
    <property type="evidence" value="ECO:0007669"/>
    <property type="project" value="InterPro"/>
</dbReference>
<keyword evidence="3" id="KW-1185">Reference proteome</keyword>
<evidence type="ECO:0000313" key="3">
    <source>
        <dbReference type="Proteomes" id="UP000298631"/>
    </source>
</evidence>
<keyword evidence="1 2" id="KW-0808">Transferase</keyword>
<name>A0A4P8ECE7_9RHOB</name>
<gene>
    <name evidence="2" type="ORF">EOK75_01115</name>
</gene>